<dbReference type="STRING" id="218851.A0A2G5EQ95"/>
<organism evidence="2 3">
    <name type="scientific">Aquilegia coerulea</name>
    <name type="common">Rocky mountain columbine</name>
    <dbReference type="NCBI Taxonomy" id="218851"/>
    <lineage>
        <taxon>Eukaryota</taxon>
        <taxon>Viridiplantae</taxon>
        <taxon>Streptophyta</taxon>
        <taxon>Embryophyta</taxon>
        <taxon>Tracheophyta</taxon>
        <taxon>Spermatophyta</taxon>
        <taxon>Magnoliopsida</taxon>
        <taxon>Ranunculales</taxon>
        <taxon>Ranunculaceae</taxon>
        <taxon>Thalictroideae</taxon>
        <taxon>Aquilegia</taxon>
    </lineage>
</organism>
<dbReference type="Proteomes" id="UP000230069">
    <property type="component" value="Unassembled WGS sequence"/>
</dbReference>
<dbReference type="InParanoid" id="A0A2G5EQ95"/>
<keyword evidence="3" id="KW-1185">Reference proteome</keyword>
<proteinExistence type="predicted"/>
<dbReference type="OrthoDB" id="610799at2759"/>
<dbReference type="PANTHER" id="PTHR33647:SF5">
    <property type="entry name" value="OS01G0793900 PROTEIN"/>
    <property type="match status" value="1"/>
</dbReference>
<protein>
    <submittedName>
        <fullName evidence="2">Uncharacterized protein</fullName>
    </submittedName>
</protein>
<evidence type="ECO:0000313" key="3">
    <source>
        <dbReference type="Proteomes" id="UP000230069"/>
    </source>
</evidence>
<accession>A0A2G5EQ95</accession>
<reference evidence="2 3" key="1">
    <citation type="submission" date="2017-09" db="EMBL/GenBank/DDBJ databases">
        <title>WGS assembly of Aquilegia coerulea Goldsmith.</title>
        <authorList>
            <person name="Hodges S."/>
            <person name="Kramer E."/>
            <person name="Nordborg M."/>
            <person name="Tomkins J."/>
            <person name="Borevitz J."/>
            <person name="Derieg N."/>
            <person name="Yan J."/>
            <person name="Mihaltcheva S."/>
            <person name="Hayes R.D."/>
            <person name="Rokhsar D."/>
        </authorList>
    </citation>
    <scope>NUCLEOTIDE SEQUENCE [LARGE SCALE GENOMIC DNA]</scope>
    <source>
        <strain evidence="3">cv. Goldsmith</strain>
    </source>
</reference>
<dbReference type="AlphaFoldDB" id="A0A2G5EQ95"/>
<sequence>MGNCFRHESSTMWGGEEWGSPLPQKLASTNGHLYNKAKKESPAEGKFLLGNDDGDEGNNISSAPTEVKIKITKKELEELLGQVDVQGLSVQQLLAQLINVSNDYHIQDSRSWRPALSSIPEVNFIDEDDQSTHHDKKIMLSPVSHHTYVN</sequence>
<feature type="region of interest" description="Disordered" evidence="1">
    <location>
        <begin position="36"/>
        <end position="62"/>
    </location>
</feature>
<evidence type="ECO:0000256" key="1">
    <source>
        <dbReference type="SAM" id="MobiDB-lite"/>
    </source>
</evidence>
<dbReference type="PANTHER" id="PTHR33647">
    <property type="entry name" value="OS01G0793900 PROTEIN"/>
    <property type="match status" value="1"/>
</dbReference>
<dbReference type="EMBL" id="KZ305022">
    <property type="protein sequence ID" value="PIA57918.1"/>
    <property type="molecule type" value="Genomic_DNA"/>
</dbReference>
<name>A0A2G5EQ95_AQUCA</name>
<evidence type="ECO:0000313" key="2">
    <source>
        <dbReference type="EMBL" id="PIA57918.1"/>
    </source>
</evidence>
<gene>
    <name evidence="2" type="ORF">AQUCO_00500083v1</name>
</gene>